<dbReference type="SMART" id="SM00271">
    <property type="entry name" value="DnaJ"/>
    <property type="match status" value="1"/>
</dbReference>
<sequence>MEEVLRRVKLCGGNYYAILEVPQNATKVQIKAAYKRLARLLHPDKNKGSGADDAFKTLGKAKDVLMDDVQRWIFDTTQNPIVNDSLPKKFYCSGNCCRHGCRSSNFATSVNTKKVYSHFGVRFEMPTKMNIQNAHEMIFSARLESWPWLKLWHCIVVLFLCLLLGPLIRYLMSTETMWDDDMSTVW</sequence>
<gene>
    <name evidence="3" type="ORF">DMAD_01922</name>
</gene>
<dbReference type="Pfam" id="PF00226">
    <property type="entry name" value="DnaJ"/>
    <property type="match status" value="1"/>
</dbReference>
<dbReference type="Proteomes" id="UP001500889">
    <property type="component" value="Chromosome A"/>
</dbReference>
<dbReference type="GO" id="GO:0030544">
    <property type="term" value="F:Hsp70 protein binding"/>
    <property type="evidence" value="ECO:0007669"/>
    <property type="project" value="TreeGrafter"/>
</dbReference>
<dbReference type="PRINTS" id="PR00625">
    <property type="entry name" value="JDOMAIN"/>
</dbReference>
<dbReference type="InterPro" id="IPR001623">
    <property type="entry name" value="DnaJ_domain"/>
</dbReference>
<keyword evidence="1" id="KW-1133">Transmembrane helix</keyword>
<protein>
    <submittedName>
        <fullName evidence="3">DnaJ homolog subfamily B member 1-like</fullName>
    </submittedName>
</protein>
<evidence type="ECO:0000313" key="4">
    <source>
        <dbReference type="Proteomes" id="UP001500889"/>
    </source>
</evidence>
<feature type="domain" description="J" evidence="2">
    <location>
        <begin position="14"/>
        <end position="78"/>
    </location>
</feature>
<dbReference type="SUPFAM" id="SSF46565">
    <property type="entry name" value="Chaperone J-domain"/>
    <property type="match status" value="1"/>
</dbReference>
<dbReference type="PANTHER" id="PTHR43908:SF3">
    <property type="entry name" value="AT29763P-RELATED"/>
    <property type="match status" value="1"/>
</dbReference>
<keyword evidence="1" id="KW-0472">Membrane</keyword>
<dbReference type="GO" id="GO:0005789">
    <property type="term" value="C:endoplasmic reticulum membrane"/>
    <property type="evidence" value="ECO:0007669"/>
    <property type="project" value="TreeGrafter"/>
</dbReference>
<dbReference type="InterPro" id="IPR051100">
    <property type="entry name" value="DnaJ_subfamily_B/C"/>
</dbReference>
<dbReference type="PANTHER" id="PTHR43908">
    <property type="entry name" value="AT29763P-RELATED"/>
    <property type="match status" value="1"/>
</dbReference>
<evidence type="ECO:0000313" key="3">
    <source>
        <dbReference type="EMBL" id="BFG02416.1"/>
    </source>
</evidence>
<dbReference type="Gene3D" id="1.10.287.110">
    <property type="entry name" value="DnaJ domain"/>
    <property type="match status" value="1"/>
</dbReference>
<evidence type="ECO:0000259" key="2">
    <source>
        <dbReference type="PROSITE" id="PS50076"/>
    </source>
</evidence>
<name>A0AAU9G3X2_DROMD</name>
<feature type="transmembrane region" description="Helical" evidence="1">
    <location>
        <begin position="151"/>
        <end position="172"/>
    </location>
</feature>
<proteinExistence type="predicted"/>
<evidence type="ECO:0000256" key="1">
    <source>
        <dbReference type="SAM" id="Phobius"/>
    </source>
</evidence>
<dbReference type="PROSITE" id="PS50076">
    <property type="entry name" value="DNAJ_2"/>
    <property type="match status" value="1"/>
</dbReference>
<reference evidence="3 4" key="1">
    <citation type="submission" date="2024-02" db="EMBL/GenBank/DDBJ databases">
        <title>A chromosome-level genome assembly of Drosophila madeirensis, a fruit fly species endemic to Madeira island.</title>
        <authorList>
            <person name="Tomihara K."/>
            <person name="Llopart A."/>
            <person name="Yamamoto D."/>
        </authorList>
    </citation>
    <scope>NUCLEOTIDE SEQUENCE [LARGE SCALE GENOMIC DNA]</scope>
    <source>
        <strain evidence="3 4">RF1</strain>
    </source>
</reference>
<dbReference type="InterPro" id="IPR036869">
    <property type="entry name" value="J_dom_sf"/>
</dbReference>
<organism evidence="3 4">
    <name type="scientific">Drosophila madeirensis</name>
    <name type="common">Fruit fly</name>
    <dbReference type="NCBI Taxonomy" id="30013"/>
    <lineage>
        <taxon>Eukaryota</taxon>
        <taxon>Metazoa</taxon>
        <taxon>Ecdysozoa</taxon>
        <taxon>Arthropoda</taxon>
        <taxon>Hexapoda</taxon>
        <taxon>Insecta</taxon>
        <taxon>Pterygota</taxon>
        <taxon>Neoptera</taxon>
        <taxon>Endopterygota</taxon>
        <taxon>Diptera</taxon>
        <taxon>Brachycera</taxon>
        <taxon>Muscomorpha</taxon>
        <taxon>Ephydroidea</taxon>
        <taxon>Drosophilidae</taxon>
        <taxon>Drosophila</taxon>
        <taxon>Sophophora</taxon>
    </lineage>
</organism>
<keyword evidence="1" id="KW-0812">Transmembrane</keyword>
<dbReference type="GO" id="GO:0071218">
    <property type="term" value="P:cellular response to misfolded protein"/>
    <property type="evidence" value="ECO:0007669"/>
    <property type="project" value="TreeGrafter"/>
</dbReference>
<accession>A0AAU9G3X2</accession>
<dbReference type="AlphaFoldDB" id="A0AAU9G3X2"/>
<dbReference type="EMBL" id="AP029266">
    <property type="protein sequence ID" value="BFG02416.1"/>
    <property type="molecule type" value="Genomic_DNA"/>
</dbReference>
<dbReference type="CDD" id="cd06257">
    <property type="entry name" value="DnaJ"/>
    <property type="match status" value="1"/>
</dbReference>
<keyword evidence="4" id="KW-1185">Reference proteome</keyword>